<feature type="region of interest" description="Disordered" evidence="1">
    <location>
        <begin position="140"/>
        <end position="167"/>
    </location>
</feature>
<proteinExistence type="predicted"/>
<keyword evidence="2" id="KW-0812">Transmembrane</keyword>
<dbReference type="Gene3D" id="3.40.50.300">
    <property type="entry name" value="P-loop containing nucleotide triphosphate hydrolases"/>
    <property type="match status" value="1"/>
</dbReference>
<keyword evidence="2" id="KW-0472">Membrane</keyword>
<dbReference type="Proteomes" id="UP000011086">
    <property type="component" value="Unassembled WGS sequence"/>
</dbReference>
<dbReference type="Gene3D" id="3.40.50.2020">
    <property type="match status" value="1"/>
</dbReference>
<dbReference type="InterPro" id="IPR029057">
    <property type="entry name" value="PRTase-like"/>
</dbReference>
<sequence length="568" mass="63894">MKRAIKFHCRSTALHCWHAFLSLTHQAPVSWHSARLREELVECRAAVTSISRSVERGLTYTASKVHMLIAVPVGVLLYMVAKFSLRWASYRIVAFACGARGRKLKDVREVVNPRKTGKVDEVAGRHGLHVNLAKFHNVRQQNQNSKHNRHLRPSRSRKNNPVISAPPNERNMVQEYDYYEGSEVIDSVVDGGLAAFKKLPHGDKQRHRASAVGQIGRDACHNGKSALVTGHFILPNDGIDGGLQELYTEADLETFTHIVYLKVPAEDIRKRCAADVQRKRALFPAEEMSKWHYAEVERLFHLCLDRYRLRNLSMASMTFSNTQLERCSNILVFDADRTLAPQDSGTAMVFGGPLSYTHRAFQQVSVLLESFECFNETYDSICDAVANKIIVYPEITNILSRAARNPRYPMEAFEVPIYIAPSTAAKLLASPMRDASIEGLTLQDARVQTGRFLATQVVTEVICLEKHTIPHLQGQNTSGYRLRDEKRKLIVAMMRGGEPMAKGVYRTFPLARYAFAKSPQDIAWRDVADMANILLVDSVINTGKSMIDFVENIRTMSSKAKILLVAGI</sequence>
<dbReference type="Pfam" id="PF13207">
    <property type="entry name" value="AAA_17"/>
    <property type="match status" value="1"/>
</dbReference>
<feature type="domain" description="Phosphoribosyltransferase" evidence="3">
    <location>
        <begin position="422"/>
        <end position="566"/>
    </location>
</feature>
<feature type="compositionally biased region" description="Basic residues" evidence="1">
    <location>
        <begin position="146"/>
        <end position="158"/>
    </location>
</feature>
<dbReference type="EMBL" id="JH793649">
    <property type="protein sequence ID" value="ELQ34013.1"/>
    <property type="molecule type" value="Genomic_DNA"/>
</dbReference>
<evidence type="ECO:0000256" key="2">
    <source>
        <dbReference type="SAM" id="Phobius"/>
    </source>
</evidence>
<evidence type="ECO:0000313" key="4">
    <source>
        <dbReference type="EMBL" id="ELQ34013.1"/>
    </source>
</evidence>
<dbReference type="SUPFAM" id="SSF53271">
    <property type="entry name" value="PRTase-like"/>
    <property type="match status" value="1"/>
</dbReference>
<feature type="transmembrane region" description="Helical" evidence="2">
    <location>
        <begin position="65"/>
        <end position="81"/>
    </location>
</feature>
<dbReference type="AlphaFoldDB" id="A0AA97PGT3"/>
<evidence type="ECO:0000259" key="3">
    <source>
        <dbReference type="Pfam" id="PF14681"/>
    </source>
</evidence>
<name>A0AA97PGT3_PYRO3</name>
<dbReference type="InterPro" id="IPR027417">
    <property type="entry name" value="P-loop_NTPase"/>
</dbReference>
<evidence type="ECO:0000256" key="1">
    <source>
        <dbReference type="SAM" id="MobiDB-lite"/>
    </source>
</evidence>
<accession>A0AA97PGT3</accession>
<gene>
    <name evidence="4" type="ORF">OOU_Y34scaffold00824g6</name>
</gene>
<protein>
    <recommendedName>
        <fullName evidence="3">Phosphoribosyltransferase domain-containing protein</fullName>
    </recommendedName>
</protein>
<reference evidence="4" key="1">
    <citation type="journal article" date="2012" name="PLoS Genet.">
        <title>Comparative analysis of the genomes of two field isolates of the rice blast fungus Magnaporthe oryzae.</title>
        <authorList>
            <person name="Xue M."/>
            <person name="Yang J."/>
            <person name="Li Z."/>
            <person name="Hu S."/>
            <person name="Yao N."/>
            <person name="Dean R.A."/>
            <person name="Zhao W."/>
            <person name="Shen M."/>
            <person name="Zhang H."/>
            <person name="Li C."/>
            <person name="Liu L."/>
            <person name="Cao L."/>
            <person name="Xu X."/>
            <person name="Xing Y."/>
            <person name="Hsiang T."/>
            <person name="Zhang Z."/>
            <person name="Xu J.R."/>
            <person name="Peng Y.L."/>
        </authorList>
    </citation>
    <scope>NUCLEOTIDE SEQUENCE</scope>
    <source>
        <strain evidence="4">Y34</strain>
    </source>
</reference>
<dbReference type="CDD" id="cd06223">
    <property type="entry name" value="PRTases_typeI"/>
    <property type="match status" value="1"/>
</dbReference>
<keyword evidence="2" id="KW-1133">Transmembrane helix</keyword>
<dbReference type="Pfam" id="PF14681">
    <property type="entry name" value="UPRTase"/>
    <property type="match status" value="1"/>
</dbReference>
<organism evidence="4">
    <name type="scientific">Pyricularia oryzae (strain Y34)</name>
    <name type="common">Rice blast fungus</name>
    <name type="synonym">Magnaporthe oryzae</name>
    <dbReference type="NCBI Taxonomy" id="1143189"/>
    <lineage>
        <taxon>Eukaryota</taxon>
        <taxon>Fungi</taxon>
        <taxon>Dikarya</taxon>
        <taxon>Ascomycota</taxon>
        <taxon>Pezizomycotina</taxon>
        <taxon>Sordariomycetes</taxon>
        <taxon>Sordariomycetidae</taxon>
        <taxon>Magnaporthales</taxon>
        <taxon>Pyriculariaceae</taxon>
        <taxon>Pyricularia</taxon>
    </lineage>
</organism>
<dbReference type="InterPro" id="IPR000836">
    <property type="entry name" value="PRTase_dom"/>
</dbReference>